<gene>
    <name evidence="5" type="ORF">QBC47DRAFT_88766</name>
</gene>
<evidence type="ECO:0000313" key="5">
    <source>
        <dbReference type="EMBL" id="KAK1750894.1"/>
    </source>
</evidence>
<evidence type="ECO:0008006" key="7">
    <source>
        <dbReference type="Google" id="ProtNLM"/>
    </source>
</evidence>
<dbReference type="AlphaFoldDB" id="A0AAJ0B398"/>
<feature type="compositionally biased region" description="Acidic residues" evidence="4">
    <location>
        <begin position="415"/>
        <end position="435"/>
    </location>
</feature>
<keyword evidence="6" id="KW-1185">Reference proteome</keyword>
<organism evidence="5 6">
    <name type="scientific">Echria macrotheca</name>
    <dbReference type="NCBI Taxonomy" id="438768"/>
    <lineage>
        <taxon>Eukaryota</taxon>
        <taxon>Fungi</taxon>
        <taxon>Dikarya</taxon>
        <taxon>Ascomycota</taxon>
        <taxon>Pezizomycotina</taxon>
        <taxon>Sordariomycetes</taxon>
        <taxon>Sordariomycetidae</taxon>
        <taxon>Sordariales</taxon>
        <taxon>Schizotheciaceae</taxon>
        <taxon>Echria</taxon>
    </lineage>
</organism>
<sequence>MMASAAQNTAFRPPVQPSVEVDDDTPDRIPSPVPGPPSPTGAHPNSDTEDDVDVSDDETDASGSSFWTEELERPKKMVVGALDGLSWPHEYSTANEPEELFTWPLQTRTILRTCDICHLRVLSPTEREELMNCGHYVCRTCLFQLLILYLLSPKSFQQLLCCGEADILRHRGIVVRAYKDRALASLINIVLYDFRRGQWTCSRGHPPRGGSLTVTRTDIPVWQLQTKCSGCVTHTNREIQQDAEEAALGKGYFFHQICVFCREETGIVLGGCKCGWMKPIFRLLHEVCVPSKNLGRVLSVVETLEKLLGGTVIASTPYQPDGISLNTNEPEANRASEPGPPATDYQSVDGNDKTCAVCYSSLLFATPATVAGRSRAARGDFGLLGSLPGRRVRCLCGATVCRDCGKPVLVCECDDEDSPIDDEEYTEEEEEEESDPGPRRAMPPPPRRWPQRDSESVVARNNGYLGKARSTRGLPSDLVSTWVQQVSEAQRPVTQRPVAGGRRVVSDEEDDGWRREGTRRTRRGPVDTPRTARQARNDNVYA</sequence>
<reference evidence="5" key="1">
    <citation type="submission" date="2023-06" db="EMBL/GenBank/DDBJ databases">
        <title>Genome-scale phylogeny and comparative genomics of the fungal order Sordariales.</title>
        <authorList>
            <consortium name="Lawrence Berkeley National Laboratory"/>
            <person name="Hensen N."/>
            <person name="Bonometti L."/>
            <person name="Westerberg I."/>
            <person name="Brannstrom I.O."/>
            <person name="Guillou S."/>
            <person name="Cros-Aarteil S."/>
            <person name="Calhoun S."/>
            <person name="Haridas S."/>
            <person name="Kuo A."/>
            <person name="Mondo S."/>
            <person name="Pangilinan J."/>
            <person name="Riley R."/>
            <person name="Labutti K."/>
            <person name="Andreopoulos B."/>
            <person name="Lipzen A."/>
            <person name="Chen C."/>
            <person name="Yanf M."/>
            <person name="Daum C."/>
            <person name="Ng V."/>
            <person name="Clum A."/>
            <person name="Steindorff A."/>
            <person name="Ohm R."/>
            <person name="Martin F."/>
            <person name="Silar P."/>
            <person name="Natvig D."/>
            <person name="Lalanne C."/>
            <person name="Gautier V."/>
            <person name="Ament-Velasquez S.L."/>
            <person name="Kruys A."/>
            <person name="Hutchinson M.I."/>
            <person name="Powell A.J."/>
            <person name="Barry K."/>
            <person name="Miller A.N."/>
            <person name="Grigoriev I.V."/>
            <person name="Debuchy R."/>
            <person name="Gladieux P."/>
            <person name="Thoren M.H."/>
            <person name="Johannesson H."/>
        </authorList>
    </citation>
    <scope>NUCLEOTIDE SEQUENCE</scope>
    <source>
        <strain evidence="5">PSN4</strain>
    </source>
</reference>
<keyword evidence="3" id="KW-0862">Zinc</keyword>
<evidence type="ECO:0000256" key="4">
    <source>
        <dbReference type="SAM" id="MobiDB-lite"/>
    </source>
</evidence>
<feature type="compositionally biased region" description="Polar residues" evidence="4">
    <location>
        <begin position="1"/>
        <end position="10"/>
    </location>
</feature>
<feature type="region of interest" description="Disordered" evidence="4">
    <location>
        <begin position="415"/>
        <end position="457"/>
    </location>
</feature>
<dbReference type="EMBL" id="MU839844">
    <property type="protein sequence ID" value="KAK1750894.1"/>
    <property type="molecule type" value="Genomic_DNA"/>
</dbReference>
<feature type="region of interest" description="Disordered" evidence="4">
    <location>
        <begin position="1"/>
        <end position="67"/>
    </location>
</feature>
<keyword evidence="2" id="KW-0863">Zinc-finger</keyword>
<dbReference type="Proteomes" id="UP001239445">
    <property type="component" value="Unassembled WGS sequence"/>
</dbReference>
<name>A0AAJ0B398_9PEZI</name>
<dbReference type="InterPro" id="IPR017907">
    <property type="entry name" value="Znf_RING_CS"/>
</dbReference>
<feature type="region of interest" description="Disordered" evidence="4">
    <location>
        <begin position="488"/>
        <end position="542"/>
    </location>
</feature>
<protein>
    <recommendedName>
        <fullName evidence="7">RING-type domain-containing protein</fullName>
    </recommendedName>
</protein>
<feature type="region of interest" description="Disordered" evidence="4">
    <location>
        <begin position="320"/>
        <end position="346"/>
    </location>
</feature>
<feature type="compositionally biased region" description="Acidic residues" evidence="4">
    <location>
        <begin position="47"/>
        <end position="60"/>
    </location>
</feature>
<dbReference type="PROSITE" id="PS00518">
    <property type="entry name" value="ZF_RING_1"/>
    <property type="match status" value="1"/>
</dbReference>
<feature type="compositionally biased region" description="Polar residues" evidence="4">
    <location>
        <begin position="320"/>
        <end position="330"/>
    </location>
</feature>
<evidence type="ECO:0000256" key="3">
    <source>
        <dbReference type="ARBA" id="ARBA00022833"/>
    </source>
</evidence>
<feature type="compositionally biased region" description="Pro residues" evidence="4">
    <location>
        <begin position="29"/>
        <end position="39"/>
    </location>
</feature>
<accession>A0AAJ0B398</accession>
<evidence type="ECO:0000313" key="6">
    <source>
        <dbReference type="Proteomes" id="UP001239445"/>
    </source>
</evidence>
<evidence type="ECO:0000256" key="1">
    <source>
        <dbReference type="ARBA" id="ARBA00022723"/>
    </source>
</evidence>
<keyword evidence="1" id="KW-0479">Metal-binding</keyword>
<evidence type="ECO:0000256" key="2">
    <source>
        <dbReference type="ARBA" id="ARBA00022771"/>
    </source>
</evidence>
<comment type="caution">
    <text evidence="5">The sequence shown here is derived from an EMBL/GenBank/DDBJ whole genome shotgun (WGS) entry which is preliminary data.</text>
</comment>
<dbReference type="GO" id="GO:0008270">
    <property type="term" value="F:zinc ion binding"/>
    <property type="evidence" value="ECO:0007669"/>
    <property type="project" value="UniProtKB-KW"/>
</dbReference>
<proteinExistence type="predicted"/>